<feature type="region of interest" description="Disordered" evidence="1">
    <location>
        <begin position="452"/>
        <end position="480"/>
    </location>
</feature>
<feature type="compositionally biased region" description="Polar residues" evidence="1">
    <location>
        <begin position="59"/>
        <end position="77"/>
    </location>
</feature>
<feature type="compositionally biased region" description="Low complexity" evidence="1">
    <location>
        <begin position="1058"/>
        <end position="1071"/>
    </location>
</feature>
<feature type="region of interest" description="Disordered" evidence="1">
    <location>
        <begin position="518"/>
        <end position="570"/>
    </location>
</feature>
<feature type="compositionally biased region" description="Basic and acidic residues" evidence="1">
    <location>
        <begin position="558"/>
        <end position="570"/>
    </location>
</feature>
<evidence type="ECO:0000313" key="3">
    <source>
        <dbReference type="EMBL" id="KAF5347174.1"/>
    </source>
</evidence>
<feature type="compositionally biased region" description="Polar residues" evidence="1">
    <location>
        <begin position="322"/>
        <end position="336"/>
    </location>
</feature>
<feature type="compositionally biased region" description="Polar residues" evidence="1">
    <location>
        <begin position="1087"/>
        <end position="1097"/>
    </location>
</feature>
<dbReference type="Gene3D" id="1.20.900.10">
    <property type="entry name" value="Dbl homology (DH) domain"/>
    <property type="match status" value="1"/>
</dbReference>
<feature type="compositionally biased region" description="Basic and acidic residues" evidence="1">
    <location>
        <begin position="805"/>
        <end position="816"/>
    </location>
</feature>
<feature type="compositionally biased region" description="Polar residues" evidence="1">
    <location>
        <begin position="655"/>
        <end position="667"/>
    </location>
</feature>
<dbReference type="GO" id="GO:0005737">
    <property type="term" value="C:cytoplasm"/>
    <property type="evidence" value="ECO:0007669"/>
    <property type="project" value="TreeGrafter"/>
</dbReference>
<dbReference type="Pfam" id="PF00621">
    <property type="entry name" value="RhoGEF"/>
    <property type="match status" value="1"/>
</dbReference>
<feature type="compositionally biased region" description="Polar residues" evidence="1">
    <location>
        <begin position="360"/>
        <end position="372"/>
    </location>
</feature>
<dbReference type="InterPro" id="IPR035899">
    <property type="entry name" value="DBL_dom_sf"/>
</dbReference>
<feature type="compositionally biased region" description="Polar residues" evidence="1">
    <location>
        <begin position="167"/>
        <end position="177"/>
    </location>
</feature>
<reference evidence="3 4" key="1">
    <citation type="journal article" date="2020" name="ISME J.">
        <title>Uncovering the hidden diversity of litter-decomposition mechanisms in mushroom-forming fungi.</title>
        <authorList>
            <person name="Floudas D."/>
            <person name="Bentzer J."/>
            <person name="Ahren D."/>
            <person name="Johansson T."/>
            <person name="Persson P."/>
            <person name="Tunlid A."/>
        </authorList>
    </citation>
    <scope>NUCLEOTIDE SEQUENCE [LARGE SCALE GENOMIC DNA]</scope>
    <source>
        <strain evidence="3 4">CBS 291.85</strain>
    </source>
</reference>
<feature type="compositionally biased region" description="Acidic residues" evidence="1">
    <location>
        <begin position="542"/>
        <end position="553"/>
    </location>
</feature>
<dbReference type="InterPro" id="IPR051092">
    <property type="entry name" value="FYVE_RhoGEF_PH"/>
</dbReference>
<proteinExistence type="predicted"/>
<feature type="domain" description="DH" evidence="2">
    <location>
        <begin position="1144"/>
        <end position="1360"/>
    </location>
</feature>
<feature type="region of interest" description="Disordered" evidence="1">
    <location>
        <begin position="715"/>
        <end position="862"/>
    </location>
</feature>
<keyword evidence="4" id="KW-1185">Reference proteome</keyword>
<feature type="compositionally biased region" description="Polar residues" evidence="1">
    <location>
        <begin position="624"/>
        <end position="633"/>
    </location>
</feature>
<dbReference type="InterPro" id="IPR000219">
    <property type="entry name" value="DH_dom"/>
</dbReference>
<accession>A0A8H5FS81</accession>
<organism evidence="3 4">
    <name type="scientific">Tetrapyrgos nigripes</name>
    <dbReference type="NCBI Taxonomy" id="182062"/>
    <lineage>
        <taxon>Eukaryota</taxon>
        <taxon>Fungi</taxon>
        <taxon>Dikarya</taxon>
        <taxon>Basidiomycota</taxon>
        <taxon>Agaricomycotina</taxon>
        <taxon>Agaricomycetes</taxon>
        <taxon>Agaricomycetidae</taxon>
        <taxon>Agaricales</taxon>
        <taxon>Marasmiineae</taxon>
        <taxon>Marasmiaceae</taxon>
        <taxon>Tetrapyrgos</taxon>
    </lineage>
</organism>
<gene>
    <name evidence="3" type="ORF">D9758_011052</name>
</gene>
<feature type="compositionally biased region" description="Low complexity" evidence="1">
    <location>
        <begin position="261"/>
        <end position="270"/>
    </location>
</feature>
<feature type="region of interest" description="Disordered" evidence="1">
    <location>
        <begin position="587"/>
        <end position="670"/>
    </location>
</feature>
<feature type="region of interest" description="Disordered" evidence="1">
    <location>
        <begin position="1013"/>
        <end position="1109"/>
    </location>
</feature>
<feature type="region of interest" description="Disordered" evidence="1">
    <location>
        <begin position="1"/>
        <end position="117"/>
    </location>
</feature>
<dbReference type="GO" id="GO:0005085">
    <property type="term" value="F:guanyl-nucleotide exchange factor activity"/>
    <property type="evidence" value="ECO:0007669"/>
    <property type="project" value="InterPro"/>
</dbReference>
<feature type="region of interest" description="Disordered" evidence="1">
    <location>
        <begin position="318"/>
        <end position="394"/>
    </location>
</feature>
<feature type="compositionally biased region" description="Polar residues" evidence="1">
    <location>
        <begin position="102"/>
        <end position="117"/>
    </location>
</feature>
<evidence type="ECO:0000256" key="1">
    <source>
        <dbReference type="SAM" id="MobiDB-lite"/>
    </source>
</evidence>
<evidence type="ECO:0000313" key="4">
    <source>
        <dbReference type="Proteomes" id="UP000559256"/>
    </source>
</evidence>
<feature type="region of interest" description="Disordered" evidence="1">
    <location>
        <begin position="140"/>
        <end position="280"/>
    </location>
</feature>
<feature type="region of interest" description="Disordered" evidence="1">
    <location>
        <begin position="1411"/>
        <end position="1436"/>
    </location>
</feature>
<feature type="region of interest" description="Disordered" evidence="1">
    <location>
        <begin position="869"/>
        <end position="888"/>
    </location>
</feature>
<evidence type="ECO:0000259" key="2">
    <source>
        <dbReference type="PROSITE" id="PS50010"/>
    </source>
</evidence>
<feature type="compositionally biased region" description="Basic and acidic residues" evidence="1">
    <location>
        <begin position="1075"/>
        <end position="1086"/>
    </location>
</feature>
<comment type="caution">
    <text evidence="3">The sequence shown here is derived from an EMBL/GenBank/DDBJ whole genome shotgun (WGS) entry which is preliminary data.</text>
</comment>
<dbReference type="PROSITE" id="PS50010">
    <property type="entry name" value="DH_2"/>
    <property type="match status" value="1"/>
</dbReference>
<feature type="compositionally biased region" description="Low complexity" evidence="1">
    <location>
        <begin position="1418"/>
        <end position="1432"/>
    </location>
</feature>
<dbReference type="Proteomes" id="UP000559256">
    <property type="component" value="Unassembled WGS sequence"/>
</dbReference>
<dbReference type="EMBL" id="JAACJM010000096">
    <property type="protein sequence ID" value="KAF5347174.1"/>
    <property type="molecule type" value="Genomic_DNA"/>
</dbReference>
<protein>
    <recommendedName>
        <fullName evidence="2">DH domain-containing protein</fullName>
    </recommendedName>
</protein>
<feature type="compositionally biased region" description="Basic and acidic residues" evidence="1">
    <location>
        <begin position="1013"/>
        <end position="1039"/>
    </location>
</feature>
<feature type="compositionally biased region" description="Polar residues" evidence="1">
    <location>
        <begin position="1046"/>
        <end position="1057"/>
    </location>
</feature>
<dbReference type="OrthoDB" id="1716625at2759"/>
<dbReference type="PANTHER" id="PTHR12673:SF159">
    <property type="entry name" value="LD03170P"/>
    <property type="match status" value="1"/>
</dbReference>
<feature type="compositionally biased region" description="Polar residues" evidence="1">
    <location>
        <begin position="381"/>
        <end position="390"/>
    </location>
</feature>
<feature type="compositionally biased region" description="Basic and acidic residues" evidence="1">
    <location>
        <begin position="523"/>
        <end position="541"/>
    </location>
</feature>
<feature type="compositionally biased region" description="Low complexity" evidence="1">
    <location>
        <begin position="1"/>
        <end position="22"/>
    </location>
</feature>
<feature type="compositionally biased region" description="Basic and acidic residues" evidence="1">
    <location>
        <begin position="271"/>
        <end position="280"/>
    </location>
</feature>
<dbReference type="SUPFAM" id="SSF48065">
    <property type="entry name" value="DBL homology domain (DH-domain)"/>
    <property type="match status" value="1"/>
</dbReference>
<feature type="region of interest" description="Disordered" evidence="1">
    <location>
        <begin position="943"/>
        <end position="989"/>
    </location>
</feature>
<feature type="compositionally biased region" description="Basic and acidic residues" evidence="1">
    <location>
        <begin position="49"/>
        <end position="58"/>
    </location>
</feature>
<sequence length="1661" mass="182169">MPLSRSNTTSRSRSRSPAPTTPILSSTQSPRPFLPPSHYAAAGGIPLPDRNKSSERVNRSMSMSNGFSCQDGYSPSSFLAPELDSLDGRTPTDSPVPLETARSPSVSSMKRRQSQYSNLPLVEAQLLPSLRDTIDRMTRTPSQAACMSPVPAPTTPTLRISHDDYIDTSNPYSSTRPRTPLMPDNLGEGHGGERPYTPKVPSVRSTPKSALKSALRTPSASKASSLKSEEPQVNNANTSSHSPGVGSTLRSVKSLLRRKSSSSSVATASVSEKEKQSSKENYKPFEYSFSSLKSSTPAPIPSSTHVYPSMTIPAPGFGFGTRSRSCTDPGTGTLATQDRDRDSTFRPQLKPNYRMPITPQPSNDIPSTFHSTSNREKQNHNHSQTTSKSNIPRFHVSHRGKVGATAMATAVAGGSAGSRPLLIDDSDMEYRYEVDSRDRRKLMVMNAEVVPSSSCSEGDVDGEIDAGTGTEGEGEGEEDSVVFSGFSDDLQSNSSLDMRSVRKLGLIGLGLGLRHGNRNVGHGRYDSDSQVREGQEERGEIMESENNCEDDFDANGAAEERTLKTPRDHKDFRASMRTSVYSMASYQSEGSVYTEDDDEVDVGSGFDRGDDFSEDDNEGYVYRQDSNQDLQAQEESETKRRRRTALLGLVDGLQMASNPSRRQSLGQSDVEVSDYCGEDGVAVSLSNETGFEGLDMKYDGDPEQHNAGEDFTWAGRGAQRQVTKPLGMDSRDRARRTNTPSEERRVPIVPKNTPSKESNRRATTVYKPSGGVSGNGSGSGFKIPSASLVGSRIPSPSPRIIATSSEDRNRDREKRSRASHIARSPRTPHVPSLPPALSPTVHDSHNDHRKSLTTHVHQPDRDRDQFTDLTRAASPPCNPPSNTTASSRDSFNAFEAVMIAKKSREAAARNLKAWGIPPSESDQIHLHEARGDVNARGRMDDNASTSVHCNGDVKGSNGECNGSGEIDDCEDGMRRTGPLPTASSVASSVDNLKGSCGQVNDAVEEELSHGAERLFRTLSGRERGRQRQRSGDKEKERNHGHGGQSGQAVSGTRAGSRSATPMSTAKSAKSASLKRKTELKAGESQREANASRSQSCPRPQAADTATWLPERPLTPCEQIVAKYNTKQSADGVNKGSEAGQSQPTRLDVITEIYDSENTFVNRVLSVVDLFILPLRVQDTKVWISGVPLEIAKMLDWFEDIVNLHVELRQTVYGIKVNLASAANATMELVANPLRVFVKKLEVYQPYLVKIGKTKDMLDRLARDVTSDFGEFVRIQEDGDGDRSDDRTLVKLLMEPMERLGEYHGMFKRLLDATPKTHQDYLTTFTLVCSTGLVIKTLNEVKKREEEYEFVKTLSERIDGLPISAQLARRERRLLCQGSLLQEERLQTQREDSTAKSPASKISRMSGLVNAIQEGRGRSGSTSSASTGTSFRSVETMASPPPVSLQVLVFSDLVVFAATRARRENQEQGTERWSLCPDTGICRIVDVVEVSSSDAGSSITLDVVPVGSEHSQPTPTESSTVKTLCLRIPEPQPSSLSPNIPSRELWINSFKRSLQSTLRSLSDPRFSQEFLIDGPNRLLEHDRRRILNSILTSGLPFPKSPSLQEASVRMGEGDYDYDPSGDPTTKLEREERGWWSLRFKQVLYELLHENWPNSFEVLVPGF</sequence>
<dbReference type="PANTHER" id="PTHR12673">
    <property type="entry name" value="FACIOGENITAL DYSPLASIA PROTEIN"/>
    <property type="match status" value="1"/>
</dbReference>
<name>A0A8H5FS81_9AGAR</name>
<feature type="compositionally biased region" description="Polar residues" evidence="1">
    <location>
        <begin position="232"/>
        <end position="242"/>
    </location>
</feature>